<comment type="caution">
    <text evidence="2">The sequence shown here is derived from an EMBL/GenBank/DDBJ whole genome shotgun (WGS) entry which is preliminary data.</text>
</comment>
<gene>
    <name evidence="2" type="ORF">ATI61_12063</name>
</gene>
<dbReference type="PROSITE" id="PS50943">
    <property type="entry name" value="HTH_CROC1"/>
    <property type="match status" value="1"/>
</dbReference>
<reference evidence="2 3" key="1">
    <citation type="submission" date="2018-08" db="EMBL/GenBank/DDBJ databases">
        <title>Genomic Encyclopedia of Archaeal and Bacterial Type Strains, Phase II (KMG-II): from individual species to whole genera.</title>
        <authorList>
            <person name="Goeker M."/>
        </authorList>
    </citation>
    <scope>NUCLEOTIDE SEQUENCE [LARGE SCALE GENOMIC DNA]</scope>
    <source>
        <strain evidence="2 3">DSM 2261</strain>
    </source>
</reference>
<name>A0ABX9JM25_9BACT</name>
<dbReference type="RefSeq" id="WP_047855434.1">
    <property type="nucleotide sequence ID" value="NZ_CP011509.1"/>
</dbReference>
<proteinExistence type="predicted"/>
<feature type="domain" description="HTH cro/C1-type" evidence="1">
    <location>
        <begin position="18"/>
        <end position="72"/>
    </location>
</feature>
<protein>
    <submittedName>
        <fullName evidence="2">Helix-turn-helix protein</fullName>
    </submittedName>
</protein>
<dbReference type="CDD" id="cd00093">
    <property type="entry name" value="HTH_XRE"/>
    <property type="match status" value="1"/>
</dbReference>
<dbReference type="InterPro" id="IPR010982">
    <property type="entry name" value="Lambda_DNA-bd_dom_sf"/>
</dbReference>
<dbReference type="Pfam" id="PF01381">
    <property type="entry name" value="HTH_3"/>
    <property type="match status" value="1"/>
</dbReference>
<accession>A0ABX9JM25</accession>
<dbReference type="Gene3D" id="1.10.260.40">
    <property type="entry name" value="lambda repressor-like DNA-binding domains"/>
    <property type="match status" value="1"/>
</dbReference>
<organism evidence="2 3">
    <name type="scientific">Archangium gephyra</name>
    <dbReference type="NCBI Taxonomy" id="48"/>
    <lineage>
        <taxon>Bacteria</taxon>
        <taxon>Pseudomonadati</taxon>
        <taxon>Myxococcota</taxon>
        <taxon>Myxococcia</taxon>
        <taxon>Myxococcales</taxon>
        <taxon>Cystobacterineae</taxon>
        <taxon>Archangiaceae</taxon>
        <taxon>Archangium</taxon>
    </lineage>
</organism>
<sequence length="85" mass="9620">MSSFPVPMQCIRSLAMWLRATRVKAGLTQHQVAEACDLYTGVYGRIERAGMMPTVPSLQRICLVLKLDYQSLVDRVTRGEEPLEH</sequence>
<keyword evidence="3" id="KW-1185">Reference proteome</keyword>
<dbReference type="SUPFAM" id="SSF47413">
    <property type="entry name" value="lambda repressor-like DNA-binding domains"/>
    <property type="match status" value="1"/>
</dbReference>
<dbReference type="Proteomes" id="UP000256345">
    <property type="component" value="Unassembled WGS sequence"/>
</dbReference>
<dbReference type="InterPro" id="IPR001387">
    <property type="entry name" value="Cro/C1-type_HTH"/>
</dbReference>
<evidence type="ECO:0000313" key="3">
    <source>
        <dbReference type="Proteomes" id="UP000256345"/>
    </source>
</evidence>
<dbReference type="SMART" id="SM00530">
    <property type="entry name" value="HTH_XRE"/>
    <property type="match status" value="1"/>
</dbReference>
<dbReference type="EMBL" id="QUMU01000020">
    <property type="protein sequence ID" value="REG20707.1"/>
    <property type="molecule type" value="Genomic_DNA"/>
</dbReference>
<evidence type="ECO:0000313" key="2">
    <source>
        <dbReference type="EMBL" id="REG20707.1"/>
    </source>
</evidence>
<evidence type="ECO:0000259" key="1">
    <source>
        <dbReference type="PROSITE" id="PS50943"/>
    </source>
</evidence>